<organism evidence="1 2">
    <name type="scientific">Campylobacter coli</name>
    <dbReference type="NCBI Taxonomy" id="195"/>
    <lineage>
        <taxon>Bacteria</taxon>
        <taxon>Pseudomonadati</taxon>
        <taxon>Campylobacterota</taxon>
        <taxon>Epsilonproteobacteria</taxon>
        <taxon>Campylobacterales</taxon>
        <taxon>Campylobacteraceae</taxon>
        <taxon>Campylobacter</taxon>
    </lineage>
</organism>
<proteinExistence type="predicted"/>
<dbReference type="RefSeq" id="WP_002796974.1">
    <property type="nucleotide sequence ID" value="NZ_AP028341.1"/>
</dbReference>
<dbReference type="InterPro" id="IPR043129">
    <property type="entry name" value="ATPase_NBD"/>
</dbReference>
<evidence type="ECO:0000313" key="2">
    <source>
        <dbReference type="Proteomes" id="UP000333665"/>
    </source>
</evidence>
<reference evidence="1 2" key="1">
    <citation type="submission" date="2018-08" db="EMBL/GenBank/DDBJ databases">
        <authorList>
            <consortium name="NARMS: The National Antimicrobial Resistance Monitoring System"/>
        </authorList>
    </citation>
    <scope>NUCLEOTIDE SEQUENCE [LARGE SCALE GENOMIC DNA]</scope>
    <source>
        <strain evidence="1 2">FSIS11812579</strain>
    </source>
</reference>
<protein>
    <submittedName>
        <fullName evidence="1">tRNA threonylcarbamoyladenosine biosynthesis protein TsaB</fullName>
    </submittedName>
</protein>
<dbReference type="Gene3D" id="3.30.420.200">
    <property type="match status" value="1"/>
</dbReference>
<dbReference type="AlphaFoldDB" id="A0A3K7FSC5"/>
<dbReference type="Gene3D" id="3.30.420.40">
    <property type="match status" value="1"/>
</dbReference>
<evidence type="ECO:0000313" key="1">
    <source>
        <dbReference type="EMBL" id="EAL8416838.1"/>
    </source>
</evidence>
<accession>A0A3K7FSC5</accession>
<dbReference type="SUPFAM" id="SSF53067">
    <property type="entry name" value="Actin-like ATPase domain"/>
    <property type="match status" value="1"/>
</dbReference>
<dbReference type="Proteomes" id="UP000333665">
    <property type="component" value="Unassembled WGS sequence"/>
</dbReference>
<gene>
    <name evidence="1" type="ORF">DYF97_05550</name>
</gene>
<dbReference type="EMBL" id="AACRQU010000011">
    <property type="protein sequence ID" value="EAL8416838.1"/>
    <property type="molecule type" value="Genomic_DNA"/>
</dbReference>
<comment type="caution">
    <text evidence="1">The sequence shown here is derived from an EMBL/GenBank/DDBJ whole genome shotgun (WGS) entry which is preliminary data.</text>
</comment>
<name>A0A3K7FSC5_CAMCO</name>
<sequence>MLNALSKPLMIGIYQDDKLVKSIESEEKASEFVSKILKILLKEFSFDELIYANGPGSYMGIKISYVSLRTLSIVKNIPLFAISAFELNNNQPIAAHKNMCFVKKEDEIILEENTAGEFFLPPNLSKLNKKDDNLPFYFLSAI</sequence>